<feature type="transmembrane region" description="Helical" evidence="2">
    <location>
        <begin position="6"/>
        <end position="30"/>
    </location>
</feature>
<feature type="region of interest" description="Disordered" evidence="1">
    <location>
        <begin position="286"/>
        <end position="336"/>
    </location>
</feature>
<organism evidence="3 4">
    <name type="scientific">Phaeosphaeria nodorum (strain SN15 / ATCC MYA-4574 / FGSC 10173)</name>
    <name type="common">Glume blotch fungus</name>
    <name type="synonym">Parastagonospora nodorum</name>
    <dbReference type="NCBI Taxonomy" id="321614"/>
    <lineage>
        <taxon>Eukaryota</taxon>
        <taxon>Fungi</taxon>
        <taxon>Dikarya</taxon>
        <taxon>Ascomycota</taxon>
        <taxon>Pezizomycotina</taxon>
        <taxon>Dothideomycetes</taxon>
        <taxon>Pleosporomycetidae</taxon>
        <taxon>Pleosporales</taxon>
        <taxon>Pleosporineae</taxon>
        <taxon>Phaeosphaeriaceae</taxon>
        <taxon>Parastagonospora</taxon>
    </lineage>
</organism>
<evidence type="ECO:0000256" key="1">
    <source>
        <dbReference type="SAM" id="MobiDB-lite"/>
    </source>
</evidence>
<dbReference type="Proteomes" id="UP000001055">
    <property type="component" value="Unassembled WGS sequence"/>
</dbReference>
<feature type="region of interest" description="Disordered" evidence="1">
    <location>
        <begin position="98"/>
        <end position="124"/>
    </location>
</feature>
<reference evidence="4" key="1">
    <citation type="journal article" date="2007" name="Plant Cell">
        <title>Dothideomycete-plant interactions illuminated by genome sequencing and EST analysis of the wheat pathogen Stagonospora nodorum.</title>
        <authorList>
            <person name="Hane J.K."/>
            <person name="Lowe R.G."/>
            <person name="Solomon P.S."/>
            <person name="Tan K.C."/>
            <person name="Schoch C.L."/>
            <person name="Spatafora J.W."/>
            <person name="Crous P.W."/>
            <person name="Kodira C."/>
            <person name="Birren B.W."/>
            <person name="Galagan J.E."/>
            <person name="Torriani S.F."/>
            <person name="McDonald B.A."/>
            <person name="Oliver R.P."/>
        </authorList>
    </citation>
    <scope>NUCLEOTIDE SEQUENCE [LARGE SCALE GENOMIC DNA]</scope>
    <source>
        <strain evidence="4">SN15 / ATCC MYA-4574 / FGSC 10173</strain>
    </source>
</reference>
<sequence length="401" mass="43913">MTPAQIAGLSVAAVAAFVIAVGLMALSVCLRRKRERKNAFDSDEKGSSTNSSQLTSRFSNFVAAGSTKVPSSRFTMAIPPAARKGGKHVKLNANRVRDHEATLRPTRPVQRNGVGTANSASDSSLPLSQIGVAISAELDGTSAVPQITTQAPSQLERGRPKQSQLSVPFRPTSFETADPSDPTPDDDDDDKQLSDDAKLSPVAESPISKLRYPKVPRASNQLVPRSPCSPQHVHSFNTSRTHLAPRRNQPSPPSTSHLLHNRHKDLAPLLLETRVPLKLNAPKDVAMLPRPPLKDPFTSPPRARTRTHVRSNSTESWSTTPRSKIDRKSRTQSVASPNMYEEPVVIRPLNVRRKRDEMREINVGRDVDHDAEGLRSPVWIPKLTPTKKGDDLFISVGWGGR</sequence>
<protein>
    <submittedName>
        <fullName evidence="3">Uncharacterized protein</fullName>
    </submittedName>
</protein>
<keyword evidence="2" id="KW-0472">Membrane</keyword>
<dbReference type="VEuPathDB" id="FungiDB:JI435_100840"/>
<evidence type="ECO:0000313" key="3">
    <source>
        <dbReference type="EMBL" id="EAT82419.2"/>
    </source>
</evidence>
<dbReference type="RefSeq" id="XP_001800366.1">
    <property type="nucleotide sequence ID" value="XM_001800314.1"/>
</dbReference>
<evidence type="ECO:0000313" key="4">
    <source>
        <dbReference type="Proteomes" id="UP000001055"/>
    </source>
</evidence>
<dbReference type="eggNOG" id="ENOG502S2Z9">
    <property type="taxonomic scope" value="Eukaryota"/>
</dbReference>
<dbReference type="InParanoid" id="Q0UDT0"/>
<dbReference type="EMBL" id="CH445340">
    <property type="protein sequence ID" value="EAT82419.2"/>
    <property type="molecule type" value="Genomic_DNA"/>
</dbReference>
<proteinExistence type="predicted"/>
<keyword evidence="2" id="KW-1133">Transmembrane helix</keyword>
<evidence type="ECO:0000256" key="2">
    <source>
        <dbReference type="SAM" id="Phobius"/>
    </source>
</evidence>
<dbReference type="KEGG" id="pno:SNOG_10084"/>
<keyword evidence="2" id="KW-0812">Transmembrane</keyword>
<feature type="compositionally biased region" description="Polar residues" evidence="1">
    <location>
        <begin position="310"/>
        <end position="322"/>
    </location>
</feature>
<name>Q0UDT0_PHANO</name>
<gene>
    <name evidence="3" type="ORF">SNOG_10084</name>
</gene>
<feature type="compositionally biased region" description="Polar residues" evidence="1">
    <location>
        <begin position="113"/>
        <end position="124"/>
    </location>
</feature>
<dbReference type="HOGENOM" id="CLU_687174_0_0_1"/>
<feature type="compositionally biased region" description="Polar residues" evidence="1">
    <location>
        <begin position="218"/>
        <end position="241"/>
    </location>
</feature>
<feature type="region of interest" description="Disordered" evidence="1">
    <location>
        <begin position="150"/>
        <end position="260"/>
    </location>
</feature>
<dbReference type="AlphaFoldDB" id="Q0UDT0"/>
<accession>Q0UDT0</accession>
<dbReference type="GeneID" id="5977272"/>